<evidence type="ECO:0000256" key="1">
    <source>
        <dbReference type="SAM" id="Phobius"/>
    </source>
</evidence>
<accession>A0AAD8NSC9</accession>
<keyword evidence="1" id="KW-0472">Membrane</keyword>
<evidence type="ECO:0000313" key="3">
    <source>
        <dbReference type="Proteomes" id="UP001229421"/>
    </source>
</evidence>
<feature type="transmembrane region" description="Helical" evidence="1">
    <location>
        <begin position="62"/>
        <end position="86"/>
    </location>
</feature>
<gene>
    <name evidence="2" type="ORF">QVD17_28041</name>
</gene>
<keyword evidence="1" id="KW-0812">Transmembrane</keyword>
<name>A0AAD8NSC9_TARER</name>
<keyword evidence="3" id="KW-1185">Reference proteome</keyword>
<proteinExistence type="predicted"/>
<protein>
    <submittedName>
        <fullName evidence="2">Uncharacterized protein</fullName>
    </submittedName>
</protein>
<reference evidence="2" key="1">
    <citation type="journal article" date="2023" name="bioRxiv">
        <title>Improved chromosome-level genome assembly for marigold (Tagetes erecta).</title>
        <authorList>
            <person name="Jiang F."/>
            <person name="Yuan L."/>
            <person name="Wang S."/>
            <person name="Wang H."/>
            <person name="Xu D."/>
            <person name="Wang A."/>
            <person name="Fan W."/>
        </authorList>
    </citation>
    <scope>NUCLEOTIDE SEQUENCE</scope>
    <source>
        <strain evidence="2">WSJ</strain>
        <tissue evidence="2">Leaf</tissue>
    </source>
</reference>
<dbReference type="AlphaFoldDB" id="A0AAD8NSC9"/>
<keyword evidence="1" id="KW-1133">Transmembrane helix</keyword>
<organism evidence="2 3">
    <name type="scientific">Tagetes erecta</name>
    <name type="common">African marigold</name>
    <dbReference type="NCBI Taxonomy" id="13708"/>
    <lineage>
        <taxon>Eukaryota</taxon>
        <taxon>Viridiplantae</taxon>
        <taxon>Streptophyta</taxon>
        <taxon>Embryophyta</taxon>
        <taxon>Tracheophyta</taxon>
        <taxon>Spermatophyta</taxon>
        <taxon>Magnoliopsida</taxon>
        <taxon>eudicotyledons</taxon>
        <taxon>Gunneridae</taxon>
        <taxon>Pentapetalae</taxon>
        <taxon>asterids</taxon>
        <taxon>campanulids</taxon>
        <taxon>Asterales</taxon>
        <taxon>Asteraceae</taxon>
        <taxon>Asteroideae</taxon>
        <taxon>Heliantheae alliance</taxon>
        <taxon>Tageteae</taxon>
        <taxon>Tagetes</taxon>
    </lineage>
</organism>
<comment type="caution">
    <text evidence="2">The sequence shown here is derived from an EMBL/GenBank/DDBJ whole genome shotgun (WGS) entry which is preliminary data.</text>
</comment>
<dbReference type="EMBL" id="JAUHHV010000007">
    <property type="protein sequence ID" value="KAK1418891.1"/>
    <property type="molecule type" value="Genomic_DNA"/>
</dbReference>
<dbReference type="Proteomes" id="UP001229421">
    <property type="component" value="Unassembled WGS sequence"/>
</dbReference>
<sequence>MCSLQLDSFSVNTESKTGFQFVHFADENDLFEIMDDQLFRFCFLLLFWLFGSPVNWFPGLCIFVLVFLSCNWCVTYSVVIFSCWLINNHTFKLL</sequence>
<evidence type="ECO:0000313" key="2">
    <source>
        <dbReference type="EMBL" id="KAK1418891.1"/>
    </source>
</evidence>
<feature type="transmembrane region" description="Helical" evidence="1">
    <location>
        <begin position="38"/>
        <end position="56"/>
    </location>
</feature>